<dbReference type="PROSITE" id="PS50106">
    <property type="entry name" value="PDZ"/>
    <property type="match status" value="1"/>
</dbReference>
<dbReference type="SUPFAM" id="SSF50494">
    <property type="entry name" value="Trypsin-like serine proteases"/>
    <property type="match status" value="1"/>
</dbReference>
<comment type="caution">
    <text evidence="5">The sequence shown here is derived from an EMBL/GenBank/DDBJ whole genome shotgun (WGS) entry which is preliminary data.</text>
</comment>
<keyword evidence="3" id="KW-0812">Transmembrane</keyword>
<dbReference type="InterPro" id="IPR001478">
    <property type="entry name" value="PDZ"/>
</dbReference>
<dbReference type="GO" id="GO:0004252">
    <property type="term" value="F:serine-type endopeptidase activity"/>
    <property type="evidence" value="ECO:0007669"/>
    <property type="project" value="InterPro"/>
</dbReference>
<evidence type="ECO:0000256" key="3">
    <source>
        <dbReference type="SAM" id="Phobius"/>
    </source>
</evidence>
<accession>A0A1F8DPD5</accession>
<dbReference type="PANTHER" id="PTHR43343:SF3">
    <property type="entry name" value="PROTEASE DO-LIKE 8, CHLOROPLASTIC"/>
    <property type="match status" value="1"/>
</dbReference>
<dbReference type="Gene3D" id="2.40.10.120">
    <property type="match status" value="1"/>
</dbReference>
<evidence type="ECO:0000256" key="1">
    <source>
        <dbReference type="ARBA" id="ARBA00022670"/>
    </source>
</evidence>
<evidence type="ECO:0000313" key="6">
    <source>
        <dbReference type="Proteomes" id="UP000177029"/>
    </source>
</evidence>
<feature type="transmembrane region" description="Helical" evidence="3">
    <location>
        <begin position="21"/>
        <end position="38"/>
    </location>
</feature>
<dbReference type="Proteomes" id="UP000177029">
    <property type="component" value="Unassembled WGS sequence"/>
</dbReference>
<dbReference type="Gene3D" id="2.30.42.10">
    <property type="match status" value="1"/>
</dbReference>
<dbReference type="InterPro" id="IPR001940">
    <property type="entry name" value="Peptidase_S1C"/>
</dbReference>
<keyword evidence="2" id="KW-0378">Hydrolase</keyword>
<dbReference type="PRINTS" id="PR00834">
    <property type="entry name" value="PROTEASES2C"/>
</dbReference>
<organism evidence="5 6">
    <name type="scientific">Candidatus Wolfebacteria bacterium RIFCSPHIGHO2_01_FULL_48_22</name>
    <dbReference type="NCBI Taxonomy" id="1802555"/>
    <lineage>
        <taxon>Bacteria</taxon>
        <taxon>Candidatus Wolfeibacteriota</taxon>
    </lineage>
</organism>
<dbReference type="EMBL" id="MGIP01000026">
    <property type="protein sequence ID" value="OGM90302.1"/>
    <property type="molecule type" value="Genomic_DNA"/>
</dbReference>
<evidence type="ECO:0000259" key="4">
    <source>
        <dbReference type="PROSITE" id="PS50106"/>
    </source>
</evidence>
<protein>
    <recommendedName>
        <fullName evidence="4">PDZ domain-containing protein</fullName>
    </recommendedName>
</protein>
<dbReference type="GO" id="GO:0006508">
    <property type="term" value="P:proteolysis"/>
    <property type="evidence" value="ECO:0007669"/>
    <property type="project" value="UniProtKB-KW"/>
</dbReference>
<dbReference type="SUPFAM" id="SSF50156">
    <property type="entry name" value="PDZ domain-like"/>
    <property type="match status" value="1"/>
</dbReference>
<feature type="domain" description="PDZ" evidence="4">
    <location>
        <begin position="330"/>
        <end position="394"/>
    </location>
</feature>
<dbReference type="Pfam" id="PF13365">
    <property type="entry name" value="Trypsin_2"/>
    <property type="match status" value="1"/>
</dbReference>
<name>A0A1F8DPD5_9BACT</name>
<dbReference type="InterPro" id="IPR036034">
    <property type="entry name" value="PDZ_sf"/>
</dbReference>
<sequence length="407" mass="42798">MYHHTIKKLQKNIKRHVPATALVGAGLLIGILTGPFVFSQPVSNANILDDIQNLLQGNATVSPAPIFNGTSQEEAIIRAVESASPSVVSIVISKDVPIIERCQSDAFSDLPEEFRQFFGQRFDFSVPCETGTERREVGGGSGFIVSPQGLIATNKHVVSDAQAEYTVFTADGKKYEAQILARHPSLDVAILKVEAAHLPAVRLGDSSGLRLGQTAIAIGNSLGEFNNTVSVGIVSGLARSVTASTRQGEVEMIENVIQTDAAINPGNSGGPLLNSAGEVIGINTAMVSGAENIGFAIPINAVKRSIETVSASGKILVGYLGVRYALTEEGARIEGDESGRAVEAGSPADRAGIKEGDILIAVDGQKIDAQHTPAYVISQKNPGDSVELEILRGNETIKLQAVLGERS</sequence>
<keyword evidence="3" id="KW-1133">Transmembrane helix</keyword>
<dbReference type="AlphaFoldDB" id="A0A1F8DPD5"/>
<proteinExistence type="predicted"/>
<dbReference type="InterPro" id="IPR009003">
    <property type="entry name" value="Peptidase_S1_PA"/>
</dbReference>
<reference evidence="5 6" key="1">
    <citation type="journal article" date="2016" name="Nat. Commun.">
        <title>Thousands of microbial genomes shed light on interconnected biogeochemical processes in an aquifer system.</title>
        <authorList>
            <person name="Anantharaman K."/>
            <person name="Brown C.T."/>
            <person name="Hug L.A."/>
            <person name="Sharon I."/>
            <person name="Castelle C.J."/>
            <person name="Probst A.J."/>
            <person name="Thomas B.C."/>
            <person name="Singh A."/>
            <person name="Wilkins M.J."/>
            <person name="Karaoz U."/>
            <person name="Brodie E.L."/>
            <person name="Williams K.H."/>
            <person name="Hubbard S.S."/>
            <person name="Banfield J.F."/>
        </authorList>
    </citation>
    <scope>NUCLEOTIDE SEQUENCE [LARGE SCALE GENOMIC DNA]</scope>
</reference>
<dbReference type="CDD" id="cd06779">
    <property type="entry name" value="cpPDZ_Deg_HtrA-like"/>
    <property type="match status" value="1"/>
</dbReference>
<dbReference type="Pfam" id="PF13180">
    <property type="entry name" value="PDZ_2"/>
    <property type="match status" value="1"/>
</dbReference>
<dbReference type="PANTHER" id="PTHR43343">
    <property type="entry name" value="PEPTIDASE S12"/>
    <property type="match status" value="1"/>
</dbReference>
<dbReference type="STRING" id="1802555.A2755_03885"/>
<gene>
    <name evidence="5" type="ORF">A2755_03885</name>
</gene>
<keyword evidence="3" id="KW-0472">Membrane</keyword>
<keyword evidence="1" id="KW-0645">Protease</keyword>
<dbReference type="InterPro" id="IPR051201">
    <property type="entry name" value="Chloro_Bact_Ser_Proteases"/>
</dbReference>
<evidence type="ECO:0000313" key="5">
    <source>
        <dbReference type="EMBL" id="OGM90302.1"/>
    </source>
</evidence>
<evidence type="ECO:0000256" key="2">
    <source>
        <dbReference type="ARBA" id="ARBA00022801"/>
    </source>
</evidence>
<dbReference type="SMART" id="SM00228">
    <property type="entry name" value="PDZ"/>
    <property type="match status" value="1"/>
</dbReference>